<dbReference type="AlphaFoldDB" id="A0A9D1PMJ4"/>
<dbReference type="Proteomes" id="UP000823937">
    <property type="component" value="Unassembled WGS sequence"/>
</dbReference>
<dbReference type="SUPFAM" id="SSF48452">
    <property type="entry name" value="TPR-like"/>
    <property type="match status" value="1"/>
</dbReference>
<evidence type="ECO:0000256" key="1">
    <source>
        <dbReference type="PROSITE-ProRule" id="PRU00339"/>
    </source>
</evidence>
<gene>
    <name evidence="2" type="ORF">H9895_08830</name>
</gene>
<evidence type="ECO:0000313" key="3">
    <source>
        <dbReference type="Proteomes" id="UP000823937"/>
    </source>
</evidence>
<feature type="repeat" description="TPR" evidence="1">
    <location>
        <begin position="269"/>
        <end position="302"/>
    </location>
</feature>
<proteinExistence type="predicted"/>
<dbReference type="PANTHER" id="PTHR12558">
    <property type="entry name" value="CELL DIVISION CYCLE 16,23,27"/>
    <property type="match status" value="1"/>
</dbReference>
<dbReference type="Pfam" id="PF13432">
    <property type="entry name" value="TPR_16"/>
    <property type="match status" value="1"/>
</dbReference>
<keyword evidence="1" id="KW-0802">TPR repeat</keyword>
<feature type="repeat" description="TPR" evidence="1">
    <location>
        <begin position="201"/>
        <end position="234"/>
    </location>
</feature>
<evidence type="ECO:0000313" key="2">
    <source>
        <dbReference type="EMBL" id="HIV75166.1"/>
    </source>
</evidence>
<dbReference type="PANTHER" id="PTHR12558:SF13">
    <property type="entry name" value="CELL DIVISION CYCLE PROTEIN 27 HOMOLOG"/>
    <property type="match status" value="1"/>
</dbReference>
<dbReference type="PROSITE" id="PS50005">
    <property type="entry name" value="TPR"/>
    <property type="match status" value="2"/>
</dbReference>
<name>A0A9D1PMJ4_9BACI</name>
<dbReference type="Gene3D" id="1.25.40.10">
    <property type="entry name" value="Tetratricopeptide repeat domain"/>
    <property type="match status" value="3"/>
</dbReference>
<accession>A0A9D1PMJ4</accession>
<dbReference type="Pfam" id="PF13181">
    <property type="entry name" value="TPR_8"/>
    <property type="match status" value="1"/>
</dbReference>
<protein>
    <submittedName>
        <fullName evidence="2">Tetratricopeptide repeat protein</fullName>
    </submittedName>
</protein>
<reference evidence="2" key="1">
    <citation type="journal article" date="2021" name="PeerJ">
        <title>Extensive microbial diversity within the chicken gut microbiome revealed by metagenomics and culture.</title>
        <authorList>
            <person name="Gilroy R."/>
            <person name="Ravi A."/>
            <person name="Getino M."/>
            <person name="Pursley I."/>
            <person name="Horton D.L."/>
            <person name="Alikhan N.F."/>
            <person name="Baker D."/>
            <person name="Gharbi K."/>
            <person name="Hall N."/>
            <person name="Watson M."/>
            <person name="Adriaenssens E.M."/>
            <person name="Foster-Nyarko E."/>
            <person name="Jarju S."/>
            <person name="Secka A."/>
            <person name="Antonio M."/>
            <person name="Oren A."/>
            <person name="Chaudhuri R.R."/>
            <person name="La Ragione R."/>
            <person name="Hildebrand F."/>
            <person name="Pallen M.J."/>
        </authorList>
    </citation>
    <scope>NUCLEOTIDE SEQUENCE</scope>
    <source>
        <strain evidence="2">CHK169-2315</strain>
    </source>
</reference>
<dbReference type="SMART" id="SM00028">
    <property type="entry name" value="TPR"/>
    <property type="match status" value="8"/>
</dbReference>
<dbReference type="InterPro" id="IPR019734">
    <property type="entry name" value="TPR_rpt"/>
</dbReference>
<organism evidence="2 3">
    <name type="scientific">Candidatus Pseudogracilibacillus intestinigallinarum</name>
    <dbReference type="NCBI Taxonomy" id="2838742"/>
    <lineage>
        <taxon>Bacteria</taxon>
        <taxon>Bacillati</taxon>
        <taxon>Bacillota</taxon>
        <taxon>Bacilli</taxon>
        <taxon>Bacillales</taxon>
        <taxon>Bacillaceae</taxon>
        <taxon>Pseudogracilibacillus</taxon>
    </lineage>
</organism>
<dbReference type="EMBL" id="DXHX01000125">
    <property type="protein sequence ID" value="HIV75166.1"/>
    <property type="molecule type" value="Genomic_DNA"/>
</dbReference>
<comment type="caution">
    <text evidence="2">The sequence shown here is derived from an EMBL/GenBank/DDBJ whole genome shotgun (WGS) entry which is preliminary data.</text>
</comment>
<dbReference type="Pfam" id="PF14559">
    <property type="entry name" value="TPR_19"/>
    <property type="match status" value="1"/>
</dbReference>
<reference evidence="2" key="2">
    <citation type="submission" date="2021-04" db="EMBL/GenBank/DDBJ databases">
        <authorList>
            <person name="Gilroy R."/>
        </authorList>
    </citation>
    <scope>NUCLEOTIDE SEQUENCE</scope>
    <source>
        <strain evidence="2">CHK169-2315</strain>
    </source>
</reference>
<sequence length="420" mass="49219">MEKLEEIVQLFEIGQVEEALQLLQDFMKHATDEQMFTISEIYSQFGFFEEAINVLELLLKKYPNEGQILAGLAHMYIELEEDDKAIQLINDIDQDDPFYGQSLLHLADLYQAQGLFEVAEQKLLEAKEIYPDEFIIDFALGELLFSIGQTSRALPFYERVLKETDQVNEVLIEERIAESYALIGKYEDALAYYSHINSKNPNTLFKYGMTAFQQKQFRLAIRVWEELLEVDPYYHTVYRELATAWKEEGMVQEAYDTVKKGLMYDAFDKSLYLLAGQLAVQLKNNKQAIQYLEEAIALDPDYKEAIIALISLYKLEGEFEQIIAFMTANELDVSDEPIYHWELARTYNELEMYDKAVRYYEMANEFLQHDVDFLKEFGYFMMEEGQTDIALDALEKYIYKEPSDEEVLSHIERLKFSSFD</sequence>
<dbReference type="InterPro" id="IPR011990">
    <property type="entry name" value="TPR-like_helical_dom_sf"/>
</dbReference>